<feature type="domain" description="Tc1-like transposase DDE" evidence="1">
    <location>
        <begin position="275"/>
        <end position="318"/>
    </location>
</feature>
<sequence length="556" mass="61300">MQTVRTSAAIQRSTSQRIRADFGRKDVPTPFRTDGTFSALVAAGESEAILLADIVRGAVVVYWPDHPPPTKASWVPFPAGSLLDSRVCESWRTLPLVGVISSRDLPFPPPLHSGAAPYSPRLLKAVSTIWPFRNSASSDVTLTRSSLGHNLGAKVQFSESFNLGARVDLGHGSSGERRDVRGVTCTNQRVLVLTRACSFVHRPIAVVCVVLSIVVFFFKSERTSVDLCLTAFGVGPLVFVRFSMNTEAYYNILDNEMLPTLWCFYGMDPCYFQDDNARCHVSRATMQWYADNNVRRLVWPAQSPDLNPIEHLWDELESPGEDSSGAAKIHCSTHGMVARGMATNPRGCPANTRREHARQGGCCYSCKRWPYEIITGSPRKPTGRRKRPPCFPQTKIKSGLAGNPASFGVVGGEYRLFTECRQKAVAHLSDRRKLTFGNYLTDGRMVEHHVIVGREDGRLMDATDSCESSSTEQLRKPCWGLILYSSCIGSATLIFTQGRNGVAVTLMPRSRVWGGGGGVLLDAGHYFSNNSGSVQEVESWSQKPRYGMQLIPGDEK</sequence>
<name>A0ABQ9GD57_9NEOP</name>
<dbReference type="EMBL" id="JARBHB010000013">
    <property type="protein sequence ID" value="KAJ8870324.1"/>
    <property type="molecule type" value="Genomic_DNA"/>
</dbReference>
<evidence type="ECO:0000313" key="2">
    <source>
        <dbReference type="EMBL" id="KAJ8870324.1"/>
    </source>
</evidence>
<dbReference type="Pfam" id="PF13358">
    <property type="entry name" value="DDE_3"/>
    <property type="match status" value="1"/>
</dbReference>
<dbReference type="Gene3D" id="3.30.420.10">
    <property type="entry name" value="Ribonuclease H-like superfamily/Ribonuclease H"/>
    <property type="match status" value="1"/>
</dbReference>
<protein>
    <recommendedName>
        <fullName evidence="1">Tc1-like transposase DDE domain-containing protein</fullName>
    </recommendedName>
</protein>
<evidence type="ECO:0000259" key="1">
    <source>
        <dbReference type="Pfam" id="PF13358"/>
    </source>
</evidence>
<keyword evidence="3" id="KW-1185">Reference proteome</keyword>
<dbReference type="Proteomes" id="UP001159363">
    <property type="component" value="Chromosome 12"/>
</dbReference>
<comment type="caution">
    <text evidence="2">The sequence shown here is derived from an EMBL/GenBank/DDBJ whole genome shotgun (WGS) entry which is preliminary data.</text>
</comment>
<gene>
    <name evidence="2" type="ORF">PR048_029345</name>
</gene>
<evidence type="ECO:0000313" key="3">
    <source>
        <dbReference type="Proteomes" id="UP001159363"/>
    </source>
</evidence>
<organism evidence="2 3">
    <name type="scientific">Dryococelus australis</name>
    <dbReference type="NCBI Taxonomy" id="614101"/>
    <lineage>
        <taxon>Eukaryota</taxon>
        <taxon>Metazoa</taxon>
        <taxon>Ecdysozoa</taxon>
        <taxon>Arthropoda</taxon>
        <taxon>Hexapoda</taxon>
        <taxon>Insecta</taxon>
        <taxon>Pterygota</taxon>
        <taxon>Neoptera</taxon>
        <taxon>Polyneoptera</taxon>
        <taxon>Phasmatodea</taxon>
        <taxon>Verophasmatodea</taxon>
        <taxon>Anareolatae</taxon>
        <taxon>Phasmatidae</taxon>
        <taxon>Eurycanthinae</taxon>
        <taxon>Dryococelus</taxon>
    </lineage>
</organism>
<proteinExistence type="predicted"/>
<dbReference type="InterPro" id="IPR036397">
    <property type="entry name" value="RNaseH_sf"/>
</dbReference>
<reference evidence="2 3" key="1">
    <citation type="submission" date="2023-02" db="EMBL/GenBank/DDBJ databases">
        <title>LHISI_Scaffold_Assembly.</title>
        <authorList>
            <person name="Stuart O.P."/>
            <person name="Cleave R."/>
            <person name="Magrath M.J.L."/>
            <person name="Mikheyev A.S."/>
        </authorList>
    </citation>
    <scope>NUCLEOTIDE SEQUENCE [LARGE SCALE GENOMIC DNA]</scope>
    <source>
        <strain evidence="2">Daus_M_001</strain>
        <tissue evidence="2">Leg muscle</tissue>
    </source>
</reference>
<dbReference type="InterPro" id="IPR038717">
    <property type="entry name" value="Tc1-like_DDE_dom"/>
</dbReference>
<accession>A0ABQ9GD57</accession>